<accession>A0A397TFD2</accession>
<feature type="chain" id="PRO_5017482000" evidence="2">
    <location>
        <begin position="22"/>
        <end position="90"/>
    </location>
</feature>
<gene>
    <name evidence="3" type="ORF">C1645_815868</name>
</gene>
<comment type="caution">
    <text evidence="3">The sequence shown here is derived from an EMBL/GenBank/DDBJ whole genome shotgun (WGS) entry which is preliminary data.</text>
</comment>
<evidence type="ECO:0000313" key="4">
    <source>
        <dbReference type="Proteomes" id="UP000265703"/>
    </source>
</evidence>
<keyword evidence="2" id="KW-0732">Signal</keyword>
<feature type="region of interest" description="Disordered" evidence="1">
    <location>
        <begin position="25"/>
        <end position="62"/>
    </location>
</feature>
<protein>
    <submittedName>
        <fullName evidence="3">Uncharacterized protein</fullName>
    </submittedName>
</protein>
<keyword evidence="4" id="KW-1185">Reference proteome</keyword>
<name>A0A397TFD2_9GLOM</name>
<dbReference type="AlphaFoldDB" id="A0A397TFD2"/>
<feature type="compositionally biased region" description="Pro residues" evidence="1">
    <location>
        <begin position="46"/>
        <end position="58"/>
    </location>
</feature>
<evidence type="ECO:0000256" key="2">
    <source>
        <dbReference type="SAM" id="SignalP"/>
    </source>
</evidence>
<reference evidence="3 4" key="1">
    <citation type="submission" date="2018-06" db="EMBL/GenBank/DDBJ databases">
        <title>Comparative genomics reveals the genomic features of Rhizophagus irregularis, R. cerebriforme, R. diaphanum and Gigaspora rosea, and their symbiotic lifestyle signature.</title>
        <authorList>
            <person name="Morin E."/>
            <person name="San Clemente H."/>
            <person name="Chen E.C.H."/>
            <person name="De La Providencia I."/>
            <person name="Hainaut M."/>
            <person name="Kuo A."/>
            <person name="Kohler A."/>
            <person name="Murat C."/>
            <person name="Tang N."/>
            <person name="Roy S."/>
            <person name="Loubradou J."/>
            <person name="Henrissat B."/>
            <person name="Grigoriev I.V."/>
            <person name="Corradi N."/>
            <person name="Roux C."/>
            <person name="Martin F.M."/>
        </authorList>
    </citation>
    <scope>NUCLEOTIDE SEQUENCE [LARGE SCALE GENOMIC DNA]</scope>
    <source>
        <strain evidence="3 4">DAOM 227022</strain>
    </source>
</reference>
<organism evidence="3 4">
    <name type="scientific">Glomus cerebriforme</name>
    <dbReference type="NCBI Taxonomy" id="658196"/>
    <lineage>
        <taxon>Eukaryota</taxon>
        <taxon>Fungi</taxon>
        <taxon>Fungi incertae sedis</taxon>
        <taxon>Mucoromycota</taxon>
        <taxon>Glomeromycotina</taxon>
        <taxon>Glomeromycetes</taxon>
        <taxon>Glomerales</taxon>
        <taxon>Glomeraceae</taxon>
        <taxon>Glomus</taxon>
    </lineage>
</organism>
<proteinExistence type="predicted"/>
<dbReference type="EMBL" id="QKYT01000051">
    <property type="protein sequence ID" value="RIA96049.1"/>
    <property type="molecule type" value="Genomic_DNA"/>
</dbReference>
<evidence type="ECO:0000313" key="3">
    <source>
        <dbReference type="EMBL" id="RIA96049.1"/>
    </source>
</evidence>
<feature type="signal peptide" evidence="2">
    <location>
        <begin position="1"/>
        <end position="21"/>
    </location>
</feature>
<sequence length="90" mass="9603">MNFSFVLFVAILALLANLTIALPSPRSDAVIRPPPRDNPRTTKTPSPSPSPSPTPTPKTLPCGGRVPNRFCCGGIRVCGCNGSRIRCDKK</sequence>
<dbReference type="Proteomes" id="UP000265703">
    <property type="component" value="Unassembled WGS sequence"/>
</dbReference>
<evidence type="ECO:0000256" key="1">
    <source>
        <dbReference type="SAM" id="MobiDB-lite"/>
    </source>
</evidence>